<evidence type="ECO:0008006" key="3">
    <source>
        <dbReference type="Google" id="ProtNLM"/>
    </source>
</evidence>
<name>C7N2K3_SLAHD</name>
<evidence type="ECO:0000313" key="1">
    <source>
        <dbReference type="EMBL" id="ACV23511.1"/>
    </source>
</evidence>
<dbReference type="HOGENOM" id="CLU_069582_0_0_11"/>
<dbReference type="InterPro" id="IPR014942">
    <property type="entry name" value="AbiEii"/>
</dbReference>
<gene>
    <name evidence="1" type="ordered locus">Shel_25040</name>
</gene>
<keyword evidence="2" id="KW-1185">Reference proteome</keyword>
<dbReference type="RefSeq" id="WP_012799609.1">
    <property type="nucleotide sequence ID" value="NC_013165.1"/>
</dbReference>
<reference evidence="1 2" key="1">
    <citation type="journal article" date="2009" name="Stand. Genomic Sci.">
        <title>Complete genome sequence of Slackia heliotrinireducens type strain (RHS 1).</title>
        <authorList>
            <person name="Pukall R."/>
            <person name="Lapidus A."/>
            <person name="Nolan M."/>
            <person name="Copeland A."/>
            <person name="Glavina Del Rio T."/>
            <person name="Lucas S."/>
            <person name="Chen F."/>
            <person name="Tice H."/>
            <person name="Cheng J.F."/>
            <person name="Chertkov O."/>
            <person name="Bruce D."/>
            <person name="Goodwin L."/>
            <person name="Kuske C."/>
            <person name="Brettin T."/>
            <person name="Detter J.C."/>
            <person name="Han C."/>
            <person name="Pitluck S."/>
            <person name="Pati A."/>
            <person name="Mavrommatis K."/>
            <person name="Ivanova N."/>
            <person name="Ovchinnikova G."/>
            <person name="Chen A."/>
            <person name="Palaniappan K."/>
            <person name="Schneider S."/>
            <person name="Rohde M."/>
            <person name="Chain P."/>
            <person name="D'haeseleer P."/>
            <person name="Goker M."/>
            <person name="Bristow J."/>
            <person name="Eisen J.A."/>
            <person name="Markowitz V."/>
            <person name="Kyrpides N.C."/>
            <person name="Klenk H.P."/>
            <person name="Hugenholtz P."/>
        </authorList>
    </citation>
    <scope>NUCLEOTIDE SEQUENCE [LARGE SCALE GENOMIC DNA]</scope>
    <source>
        <strain evidence="2">ATCC 29202 / DSM 20476 / NCTC 11029 / RHS 1</strain>
    </source>
</reference>
<dbReference type="eggNOG" id="ENOG5032T81">
    <property type="taxonomic scope" value="Bacteria"/>
</dbReference>
<protein>
    <recommendedName>
        <fullName evidence="3">Nucleotidyl transferase AbiEii/AbiGii toxin family protein</fullName>
    </recommendedName>
</protein>
<dbReference type="Proteomes" id="UP000002026">
    <property type="component" value="Chromosome"/>
</dbReference>
<dbReference type="Gene3D" id="3.30.460.40">
    <property type="match status" value="1"/>
</dbReference>
<sequence>MGYSSPKALEMAVKDAAKASPLDTNRAIAGFYFHRLLYRVFSEPGTPFVLKGGQGMLARTADARATRDIDLATDSMDVDAAVDELERLAAKDADDFVTFELRGVAPIKGEDAYRDGYTVVFDAFIGPKRVQRVSVDLVADSIAIGEPDYMAPADRIDVRGIPVCDYPVYPSARAVADKVCGIVERHAGRPSSRVKDLMDIAAYALTDDFDAETLGAALKREASARRLSLGSEFSLPAEWGDAHEAQYSKLAVQARMSQDMSTLSGALSISRALLDPVLSGSATGSWSHIARAWVESIVRDAL</sequence>
<dbReference type="EMBL" id="CP001684">
    <property type="protein sequence ID" value="ACV23511.1"/>
    <property type="molecule type" value="Genomic_DNA"/>
</dbReference>
<dbReference type="KEGG" id="shi:Shel_25040"/>
<dbReference type="Pfam" id="PF08843">
    <property type="entry name" value="AbiEii"/>
    <property type="match status" value="1"/>
</dbReference>
<proteinExistence type="predicted"/>
<accession>C7N2K3</accession>
<evidence type="ECO:0000313" key="2">
    <source>
        <dbReference type="Proteomes" id="UP000002026"/>
    </source>
</evidence>
<organism evidence="1 2">
    <name type="scientific">Slackia heliotrinireducens (strain ATCC 29202 / DSM 20476 / NCTC 11029 / RHS 1)</name>
    <name type="common">Peptococcus heliotrinreducens</name>
    <dbReference type="NCBI Taxonomy" id="471855"/>
    <lineage>
        <taxon>Bacteria</taxon>
        <taxon>Bacillati</taxon>
        <taxon>Actinomycetota</taxon>
        <taxon>Coriobacteriia</taxon>
        <taxon>Eggerthellales</taxon>
        <taxon>Eggerthellaceae</taxon>
        <taxon>Slackia</taxon>
    </lineage>
</organism>
<dbReference type="AlphaFoldDB" id="C7N2K3"/>
<dbReference type="STRING" id="471855.Shel_25040"/>